<evidence type="ECO:0000313" key="2">
    <source>
        <dbReference type="EMBL" id="CEA16960.1"/>
    </source>
</evidence>
<feature type="signal peptide" evidence="1">
    <location>
        <begin position="1"/>
        <end position="23"/>
    </location>
</feature>
<gene>
    <name evidence="2" type="ORF">ING2E5B_2232</name>
</gene>
<proteinExistence type="predicted"/>
<name>A0A098C226_9BACT</name>
<dbReference type="Pfam" id="PF06291">
    <property type="entry name" value="Lambda_Bor"/>
    <property type="match status" value="1"/>
</dbReference>
<dbReference type="KEGG" id="pbt:ING2E5B_2232"/>
<keyword evidence="3" id="KW-1185">Reference proteome</keyword>
<dbReference type="AlphaFoldDB" id="A0A098C226"/>
<accession>A0A098C226</accession>
<dbReference type="STRING" id="1562970.ING2E5B_2232"/>
<evidence type="ECO:0000256" key="1">
    <source>
        <dbReference type="SAM" id="SignalP"/>
    </source>
</evidence>
<organism evidence="2 3">
    <name type="scientific">Fermentimonas caenicola</name>
    <dbReference type="NCBI Taxonomy" id="1562970"/>
    <lineage>
        <taxon>Bacteria</taxon>
        <taxon>Pseudomonadati</taxon>
        <taxon>Bacteroidota</taxon>
        <taxon>Bacteroidia</taxon>
        <taxon>Bacteroidales</taxon>
        <taxon>Dysgonomonadaceae</taxon>
        <taxon>Fermentimonas</taxon>
    </lineage>
</organism>
<keyword evidence="1" id="KW-0732">Signal</keyword>
<dbReference type="Proteomes" id="UP000032417">
    <property type="component" value="Chromosome 1"/>
</dbReference>
<dbReference type="PATRIC" id="fig|1562970.3.peg.2206"/>
<dbReference type="HOGENOM" id="CLU_159789_0_0_10"/>
<dbReference type="OrthoDB" id="1453440at2"/>
<dbReference type="InterPro" id="IPR010438">
    <property type="entry name" value="Lambda_Bor"/>
</dbReference>
<dbReference type="EMBL" id="LN515532">
    <property type="protein sequence ID" value="CEA16960.1"/>
    <property type="molecule type" value="Genomic_DNA"/>
</dbReference>
<reference evidence="2 3" key="1">
    <citation type="submission" date="2014-08" db="EMBL/GenBank/DDBJ databases">
        <authorList>
            <person name="Wibberg D."/>
        </authorList>
    </citation>
    <scope>NUCLEOTIDE SEQUENCE [LARGE SCALE GENOMIC DNA]</scope>
    <source>
        <strain evidence="3">ING2-E5B</strain>
    </source>
</reference>
<protein>
    <submittedName>
        <fullName evidence="2">Putative secreted protein</fullName>
    </submittedName>
</protein>
<evidence type="ECO:0000313" key="3">
    <source>
        <dbReference type="Proteomes" id="UP000032417"/>
    </source>
</evidence>
<feature type="chain" id="PRO_5030003025" evidence="1">
    <location>
        <begin position="24"/>
        <end position="97"/>
    </location>
</feature>
<sequence>MKKRLIQLAAVIFTVMLMTSCYSYTTVVGEGAQGNQQITKWNHYLIGGLAPIEVSDPAVLAGGAKNYTVKTEMSFVNGLVSILTSGIYSPTTTTIYK</sequence>
<dbReference type="PROSITE" id="PS51257">
    <property type="entry name" value="PROKAR_LIPOPROTEIN"/>
    <property type="match status" value="1"/>
</dbReference>